<sequence length="109" mass="13160">MKMIQMTQTSMPKNCKISTEMLQKLLNFYISAECKHMHQVRDNQHKQQFTKKPLNKRVNIWYPKNSEHGLNRLAHKKASKQHKNMKLKVNRFSIFLEIELEQIKFKYSP</sequence>
<organism evidence="1 2">
    <name type="scientific">Populus trichocarpa</name>
    <name type="common">Western balsam poplar</name>
    <name type="synonym">Populus balsamifera subsp. trichocarpa</name>
    <dbReference type="NCBI Taxonomy" id="3694"/>
    <lineage>
        <taxon>Eukaryota</taxon>
        <taxon>Viridiplantae</taxon>
        <taxon>Streptophyta</taxon>
        <taxon>Embryophyta</taxon>
        <taxon>Tracheophyta</taxon>
        <taxon>Spermatophyta</taxon>
        <taxon>Magnoliopsida</taxon>
        <taxon>eudicotyledons</taxon>
        <taxon>Gunneridae</taxon>
        <taxon>Pentapetalae</taxon>
        <taxon>rosids</taxon>
        <taxon>fabids</taxon>
        <taxon>Malpighiales</taxon>
        <taxon>Salicaceae</taxon>
        <taxon>Saliceae</taxon>
        <taxon>Populus</taxon>
    </lineage>
</organism>
<dbReference type="AlphaFoldDB" id="U5FJV3"/>
<dbReference type="EMBL" id="CM009305">
    <property type="protein sequence ID" value="PNS97495.1"/>
    <property type="molecule type" value="Genomic_DNA"/>
</dbReference>
<keyword evidence="2" id="KW-1185">Reference proteome</keyword>
<gene>
    <name evidence="1" type="ORF">POPTR_016G025400</name>
</gene>
<protein>
    <submittedName>
        <fullName evidence="1">Uncharacterized protein</fullName>
    </submittedName>
</protein>
<dbReference type="Proteomes" id="UP000006729">
    <property type="component" value="Chromosome 16"/>
</dbReference>
<evidence type="ECO:0000313" key="2">
    <source>
        <dbReference type="Proteomes" id="UP000006729"/>
    </source>
</evidence>
<accession>U5FJV3</accession>
<proteinExistence type="predicted"/>
<name>U5FJV3_POPTR</name>
<dbReference type="InParanoid" id="U5FJV3"/>
<evidence type="ECO:0000313" key="1">
    <source>
        <dbReference type="EMBL" id="PNS97495.1"/>
    </source>
</evidence>
<dbReference type="HOGENOM" id="CLU_2188472_0_0_1"/>
<reference evidence="1 2" key="1">
    <citation type="journal article" date="2006" name="Science">
        <title>The genome of black cottonwood, Populus trichocarpa (Torr. &amp; Gray).</title>
        <authorList>
            <person name="Tuskan G.A."/>
            <person name="Difazio S."/>
            <person name="Jansson S."/>
            <person name="Bohlmann J."/>
            <person name="Grigoriev I."/>
            <person name="Hellsten U."/>
            <person name="Putnam N."/>
            <person name="Ralph S."/>
            <person name="Rombauts S."/>
            <person name="Salamov A."/>
            <person name="Schein J."/>
            <person name="Sterck L."/>
            <person name="Aerts A."/>
            <person name="Bhalerao R.R."/>
            <person name="Bhalerao R.P."/>
            <person name="Blaudez D."/>
            <person name="Boerjan W."/>
            <person name="Brun A."/>
            <person name="Brunner A."/>
            <person name="Busov V."/>
            <person name="Campbell M."/>
            <person name="Carlson J."/>
            <person name="Chalot M."/>
            <person name="Chapman J."/>
            <person name="Chen G.L."/>
            <person name="Cooper D."/>
            <person name="Coutinho P.M."/>
            <person name="Couturier J."/>
            <person name="Covert S."/>
            <person name="Cronk Q."/>
            <person name="Cunningham R."/>
            <person name="Davis J."/>
            <person name="Degroeve S."/>
            <person name="Dejardin A."/>
            <person name="Depamphilis C."/>
            <person name="Detter J."/>
            <person name="Dirks B."/>
            <person name="Dubchak I."/>
            <person name="Duplessis S."/>
            <person name="Ehlting J."/>
            <person name="Ellis B."/>
            <person name="Gendler K."/>
            <person name="Goodstein D."/>
            <person name="Gribskov M."/>
            <person name="Grimwood J."/>
            <person name="Groover A."/>
            <person name="Gunter L."/>
            <person name="Hamberger B."/>
            <person name="Heinze B."/>
            <person name="Helariutta Y."/>
            <person name="Henrissat B."/>
            <person name="Holligan D."/>
            <person name="Holt R."/>
            <person name="Huang W."/>
            <person name="Islam-Faridi N."/>
            <person name="Jones S."/>
            <person name="Jones-Rhoades M."/>
            <person name="Jorgensen R."/>
            <person name="Joshi C."/>
            <person name="Kangasjarvi J."/>
            <person name="Karlsson J."/>
            <person name="Kelleher C."/>
            <person name="Kirkpatrick R."/>
            <person name="Kirst M."/>
            <person name="Kohler A."/>
            <person name="Kalluri U."/>
            <person name="Larimer F."/>
            <person name="Leebens-Mack J."/>
            <person name="Leple J.C."/>
            <person name="Locascio P."/>
            <person name="Lou Y."/>
            <person name="Lucas S."/>
            <person name="Martin F."/>
            <person name="Montanini B."/>
            <person name="Napoli C."/>
            <person name="Nelson D.R."/>
            <person name="Nelson C."/>
            <person name="Nieminen K."/>
            <person name="Nilsson O."/>
            <person name="Pereda V."/>
            <person name="Peter G."/>
            <person name="Philippe R."/>
            <person name="Pilate G."/>
            <person name="Poliakov A."/>
            <person name="Razumovskaya J."/>
            <person name="Richardson P."/>
            <person name="Rinaldi C."/>
            <person name="Ritland K."/>
            <person name="Rouze P."/>
            <person name="Ryaboy D."/>
            <person name="Schmutz J."/>
            <person name="Schrader J."/>
            <person name="Segerman B."/>
            <person name="Shin H."/>
            <person name="Siddiqui A."/>
            <person name="Sterky F."/>
            <person name="Terry A."/>
            <person name="Tsai C.J."/>
            <person name="Uberbacher E."/>
            <person name="Unneberg P."/>
            <person name="Vahala J."/>
            <person name="Wall K."/>
            <person name="Wessler S."/>
            <person name="Yang G."/>
            <person name="Yin T."/>
            <person name="Douglas C."/>
            <person name="Marra M."/>
            <person name="Sandberg G."/>
            <person name="Van de Peer Y."/>
            <person name="Rokhsar D."/>
        </authorList>
    </citation>
    <scope>NUCLEOTIDE SEQUENCE [LARGE SCALE GENOMIC DNA]</scope>
    <source>
        <strain evidence="2">cv. Nisqually</strain>
    </source>
</reference>